<comment type="caution">
    <text evidence="1">The sequence shown here is derived from an EMBL/GenBank/DDBJ whole genome shotgun (WGS) entry which is preliminary data.</text>
</comment>
<dbReference type="Proteomes" id="UP000016843">
    <property type="component" value="Unassembled WGS sequence"/>
</dbReference>
<gene>
    <name evidence="1" type="ORF">P872_17015</name>
</gene>
<name>U5C085_9BACT</name>
<reference evidence="1 2" key="1">
    <citation type="journal article" date="2013" name="Genome Announc.">
        <title>Draft Genome Sequence of the Psychrophilic and Alkaliphilic Rhodonellum psychrophilum Strain GCM71T.</title>
        <authorList>
            <person name="Hauptmann A.L."/>
            <person name="Glaring M.A."/>
            <person name="Hallin P.F."/>
            <person name="Prieme A."/>
            <person name="Stougaard P."/>
        </authorList>
    </citation>
    <scope>NUCLEOTIDE SEQUENCE [LARGE SCALE GENOMIC DNA]</scope>
    <source>
        <strain evidence="1 2">GCM71</strain>
    </source>
</reference>
<accession>U5C085</accession>
<proteinExistence type="predicted"/>
<dbReference type="AlphaFoldDB" id="U5C085"/>
<dbReference type="EMBL" id="AWXR01000016">
    <property type="protein sequence ID" value="ERM83224.1"/>
    <property type="molecule type" value="Genomic_DNA"/>
</dbReference>
<evidence type="ECO:0000313" key="2">
    <source>
        <dbReference type="Proteomes" id="UP000016843"/>
    </source>
</evidence>
<protein>
    <submittedName>
        <fullName evidence="1">Uncharacterized protein</fullName>
    </submittedName>
</protein>
<organism evidence="1 2">
    <name type="scientific">Rhodonellum psychrophilum GCM71 = DSM 17998</name>
    <dbReference type="NCBI Taxonomy" id="1123057"/>
    <lineage>
        <taxon>Bacteria</taxon>
        <taxon>Pseudomonadati</taxon>
        <taxon>Bacteroidota</taxon>
        <taxon>Cytophagia</taxon>
        <taxon>Cytophagales</taxon>
        <taxon>Cytophagaceae</taxon>
        <taxon>Rhodonellum</taxon>
    </lineage>
</organism>
<evidence type="ECO:0000313" key="1">
    <source>
        <dbReference type="EMBL" id="ERM83224.1"/>
    </source>
</evidence>
<keyword evidence="2" id="KW-1185">Reference proteome</keyword>
<sequence>MDSNLDSSLGIDRMDFAILVIDSQSDFTIKIVAWVGIKRTSMLYSPFCFTLKGYSK</sequence>